<sequence>MKPLDGKTLEALASLICGDGGPHYRTGRELHVFFRDAGLDCPNHDGSTRWWWALERLKEYNADPWGENIERVVLRLANPKEYVGKPEVLNEVVNRLNKILAIEGLKVILEGVIPKVKEITASIPEPEPSQKQFAIPLPDFAKLTADATLAPYLESRWKEVVICVDSGAHLSAIILMGSILEGVFLSLVANNPGQANTTTAAPKDKSGRVKKIRDWTLSNLIDVSHECGWIQQDAKEFSHTLRDYRNLVHPCEQRKRKVVPDEDTCKICWEVVNAAIRDIQKYLGLV</sequence>
<dbReference type="AlphaFoldDB" id="A0A532V051"/>
<dbReference type="Proteomes" id="UP000317778">
    <property type="component" value="Unassembled WGS sequence"/>
</dbReference>
<proteinExistence type="predicted"/>
<accession>A0A532V051</accession>
<evidence type="ECO:0000313" key="1">
    <source>
        <dbReference type="EMBL" id="TKJ40522.1"/>
    </source>
</evidence>
<evidence type="ECO:0000313" key="2">
    <source>
        <dbReference type="Proteomes" id="UP000317778"/>
    </source>
</evidence>
<comment type="caution">
    <text evidence="1">The sequence shown here is derived from an EMBL/GenBank/DDBJ whole genome shotgun (WGS) entry which is preliminary data.</text>
</comment>
<gene>
    <name evidence="1" type="ORF">CEE36_09535</name>
</gene>
<reference evidence="1 2" key="1">
    <citation type="submission" date="2017-06" db="EMBL/GenBank/DDBJ databases">
        <title>Novel microbial phyla capable of carbon fixation and sulfur reduction in deep-sea sediments.</title>
        <authorList>
            <person name="Huang J."/>
            <person name="Baker B."/>
            <person name="Wang Y."/>
        </authorList>
    </citation>
    <scope>NUCLEOTIDE SEQUENCE [LARGE SCALE GENOMIC DNA]</scope>
    <source>
        <strain evidence="1">B3_TA06</strain>
    </source>
</reference>
<name>A0A532V051_UNCT6</name>
<dbReference type="EMBL" id="NJBO01000018">
    <property type="protein sequence ID" value="TKJ40522.1"/>
    <property type="molecule type" value="Genomic_DNA"/>
</dbReference>
<organism evidence="1 2">
    <name type="scientific">candidate division TA06 bacterium B3_TA06</name>
    <dbReference type="NCBI Taxonomy" id="2012487"/>
    <lineage>
        <taxon>Bacteria</taxon>
        <taxon>Bacteria division TA06</taxon>
    </lineage>
</organism>
<protein>
    <submittedName>
        <fullName evidence="1">Uncharacterized protein</fullName>
    </submittedName>
</protein>